<dbReference type="GO" id="GO:0009279">
    <property type="term" value="C:cell outer membrane"/>
    <property type="evidence" value="ECO:0007669"/>
    <property type="project" value="UniProtKB-SubCell"/>
</dbReference>
<comment type="subunit">
    <text evidence="2">Homodimer.</text>
</comment>
<comment type="function">
    <text evidence="2">Involved in the storage or transport of lipids necessary for membrane maintenance under stressful conditions. Displays a binding preference for lysophospholipids.</text>
</comment>
<evidence type="ECO:0000259" key="3">
    <source>
        <dbReference type="Pfam" id="PF08212"/>
    </source>
</evidence>
<keyword evidence="2" id="KW-0446">Lipid-binding</keyword>
<keyword evidence="2" id="KW-0449">Lipoprotein</keyword>
<feature type="domain" description="Lipocalin/cytosolic fatty-acid binding" evidence="3">
    <location>
        <begin position="29"/>
        <end position="172"/>
    </location>
</feature>
<dbReference type="PANTHER" id="PTHR10612:SF34">
    <property type="entry name" value="APOLIPOPROTEIN D"/>
    <property type="match status" value="1"/>
</dbReference>
<dbReference type="InterPro" id="IPR012674">
    <property type="entry name" value="Calycin"/>
</dbReference>
<evidence type="ECO:0000313" key="5">
    <source>
        <dbReference type="Proteomes" id="UP000262917"/>
    </source>
</evidence>
<dbReference type="Gene3D" id="2.40.128.20">
    <property type="match status" value="1"/>
</dbReference>
<evidence type="ECO:0000313" key="4">
    <source>
        <dbReference type="EMBL" id="RFP60375.1"/>
    </source>
</evidence>
<dbReference type="InterPro" id="IPR022271">
    <property type="entry name" value="Lipocalin_ApoD"/>
</dbReference>
<feature type="signal peptide" evidence="2">
    <location>
        <begin position="1"/>
        <end position="17"/>
    </location>
</feature>
<dbReference type="PIRSF" id="PIRSF036893">
    <property type="entry name" value="Lipocalin_ApoD"/>
    <property type="match status" value="1"/>
</dbReference>
<keyword evidence="2" id="KW-0732">Signal</keyword>
<protein>
    <recommendedName>
        <fullName evidence="2">Outer membrane lipoprotein Blc</fullName>
    </recommendedName>
</protein>
<dbReference type="Proteomes" id="UP000262917">
    <property type="component" value="Unassembled WGS sequence"/>
</dbReference>
<feature type="chain" id="PRO_5016488444" description="Outer membrane lipoprotein Blc" evidence="2">
    <location>
        <begin position="18"/>
        <end position="177"/>
    </location>
</feature>
<sequence length="177" mass="19626">MLVALLSLAIAAGNGAAAPHLPNRPVARLDLQRYSGHWYEIAHLPQYFQRQCVDTITATYTPQPDGTLQVRNACRRNDGRISAVTGVARTVAGQPGALQVRFAPRWLTWLPAVWGDYWVLDLDPGYQWAVVGGPSRKSLWVLSRAPAMDRALFERLEADARARGYPVDRLVLAAPLR</sequence>
<dbReference type="CDD" id="cd19438">
    <property type="entry name" value="lipocalin_Blc-like"/>
    <property type="match status" value="1"/>
</dbReference>
<dbReference type="InterPro" id="IPR047202">
    <property type="entry name" value="Lipocalin_Blc-like_dom"/>
</dbReference>
<dbReference type="PANTHER" id="PTHR10612">
    <property type="entry name" value="APOLIPOPROTEIN D"/>
    <property type="match status" value="1"/>
</dbReference>
<comment type="similarity">
    <text evidence="1 2">Belongs to the calycin superfamily. Lipocalin family.</text>
</comment>
<keyword evidence="2" id="KW-0998">Cell outer membrane</keyword>
<dbReference type="Pfam" id="PF08212">
    <property type="entry name" value="Lipocalin_2"/>
    <property type="match status" value="1"/>
</dbReference>
<dbReference type="OrthoDB" id="9793905at2"/>
<dbReference type="SUPFAM" id="SSF50814">
    <property type="entry name" value="Lipocalins"/>
    <property type="match status" value="1"/>
</dbReference>
<name>A0A372DLB5_9GAMM</name>
<dbReference type="GO" id="GO:0008289">
    <property type="term" value="F:lipid binding"/>
    <property type="evidence" value="ECO:0007669"/>
    <property type="project" value="UniProtKB-UniRule"/>
</dbReference>
<organism evidence="4 5">
    <name type="scientific">Cognatiluteimonas weifangensis</name>
    <dbReference type="NCBI Taxonomy" id="2303539"/>
    <lineage>
        <taxon>Bacteria</taxon>
        <taxon>Pseudomonadati</taxon>
        <taxon>Pseudomonadota</taxon>
        <taxon>Gammaproteobacteria</taxon>
        <taxon>Lysobacterales</taxon>
        <taxon>Lysobacteraceae</taxon>
        <taxon>Cognatiluteimonas</taxon>
    </lineage>
</organism>
<dbReference type="RefSeq" id="WP_117202777.1">
    <property type="nucleotide sequence ID" value="NZ_JBHTBK010000003.1"/>
</dbReference>
<dbReference type="AlphaFoldDB" id="A0A372DLB5"/>
<keyword evidence="2" id="KW-0472">Membrane</keyword>
<dbReference type="InterPro" id="IPR022272">
    <property type="entry name" value="Lipocalin_CS"/>
</dbReference>
<keyword evidence="5" id="KW-1185">Reference proteome</keyword>
<reference evidence="4 5" key="1">
    <citation type="submission" date="2018-08" db="EMBL/GenBank/DDBJ databases">
        <title>Lysobacter weifangensis sp. nov., a new member of the family 'Xanthomonadaceae', isolated from soil in a farmland.</title>
        <authorList>
            <person name="Zhao H."/>
        </authorList>
    </citation>
    <scope>NUCLEOTIDE SEQUENCE [LARGE SCALE GENOMIC DNA]</scope>
    <source>
        <strain evidence="4 5">WF-2</strain>
    </source>
</reference>
<evidence type="ECO:0000256" key="1">
    <source>
        <dbReference type="ARBA" id="ARBA00006889"/>
    </source>
</evidence>
<accession>A0A372DLB5</accession>
<dbReference type="EMBL" id="QVPD01000007">
    <property type="protein sequence ID" value="RFP60375.1"/>
    <property type="molecule type" value="Genomic_DNA"/>
</dbReference>
<evidence type="ECO:0000256" key="2">
    <source>
        <dbReference type="PIRNR" id="PIRNR036893"/>
    </source>
</evidence>
<comment type="caution">
    <text evidence="4">The sequence shown here is derived from an EMBL/GenBank/DDBJ whole genome shotgun (WGS) entry which is preliminary data.</text>
</comment>
<proteinExistence type="inferred from homology"/>
<dbReference type="InterPro" id="IPR000566">
    <property type="entry name" value="Lipocln_cytosolic_FA-bd_dom"/>
</dbReference>
<dbReference type="GO" id="GO:0006950">
    <property type="term" value="P:response to stress"/>
    <property type="evidence" value="ECO:0007669"/>
    <property type="project" value="UniProtKB-ARBA"/>
</dbReference>
<gene>
    <name evidence="4" type="ORF">D0Y53_08410</name>
</gene>
<comment type="subcellular location">
    <subcellularLocation>
        <location evidence="2">Cell outer membrane</location>
    </subcellularLocation>
</comment>
<dbReference type="PROSITE" id="PS00213">
    <property type="entry name" value="LIPOCALIN"/>
    <property type="match status" value="1"/>
</dbReference>